<dbReference type="Proteomes" id="UP001595973">
    <property type="component" value="Unassembled WGS sequence"/>
</dbReference>
<dbReference type="Pfam" id="PF12706">
    <property type="entry name" value="Lactamase_B_2"/>
    <property type="match status" value="1"/>
</dbReference>
<evidence type="ECO:0000313" key="2">
    <source>
        <dbReference type="EMBL" id="MFC4669216.1"/>
    </source>
</evidence>
<dbReference type="RefSeq" id="WP_380717626.1">
    <property type="nucleotide sequence ID" value="NZ_JBHSGI010000009.1"/>
</dbReference>
<dbReference type="EMBL" id="JBHSGI010000009">
    <property type="protein sequence ID" value="MFC4669216.1"/>
    <property type="molecule type" value="Genomic_DNA"/>
</dbReference>
<dbReference type="SUPFAM" id="SSF56281">
    <property type="entry name" value="Metallo-hydrolase/oxidoreductase"/>
    <property type="match status" value="1"/>
</dbReference>
<comment type="caution">
    <text evidence="2">The sequence shown here is derived from an EMBL/GenBank/DDBJ whole genome shotgun (WGS) entry which is preliminary data.</text>
</comment>
<dbReference type="InterPro" id="IPR001279">
    <property type="entry name" value="Metallo-B-lactamas"/>
</dbReference>
<evidence type="ECO:0000259" key="1">
    <source>
        <dbReference type="SMART" id="SM00849"/>
    </source>
</evidence>
<dbReference type="Gene3D" id="3.60.15.10">
    <property type="entry name" value="Ribonuclease Z/Hydroxyacylglutathione hydrolase-like"/>
    <property type="match status" value="1"/>
</dbReference>
<gene>
    <name evidence="2" type="ORF">ACFO5X_11675</name>
</gene>
<feature type="domain" description="Metallo-beta-lactamase" evidence="1">
    <location>
        <begin position="74"/>
        <end position="261"/>
    </location>
</feature>
<keyword evidence="3" id="KW-1185">Reference proteome</keyword>
<dbReference type="InterPro" id="IPR036866">
    <property type="entry name" value="RibonucZ/Hydroxyglut_hydro"/>
</dbReference>
<name>A0ABV9KHV8_9RHOB</name>
<dbReference type="PANTHER" id="PTHR15032:SF4">
    <property type="entry name" value="N-ACYL-PHOSPHATIDYLETHANOLAMINE-HYDROLYZING PHOSPHOLIPASE D"/>
    <property type="match status" value="1"/>
</dbReference>
<dbReference type="SMART" id="SM00849">
    <property type="entry name" value="Lactamase_B"/>
    <property type="match status" value="1"/>
</dbReference>
<sequence>MARRNPYYSGPVSDHFDGQVFHNPGGHRLNGFRELLRWQFGSETRARWPKSAVSAHHGARPAARVDDLRVTMVGHATLLIQTAGVNILTDPHWSDRASPVQFAGPKRVTAPGIAFDDLPEIDLILLSHNHYDHLDGLTLRRLHAVHAPRVITPLGNDTLLRRLVPGIEVTAHDWGEAVEAGPLTVHLDPCHHWSARGTRDRAMALWASFTIDGPAGRVLFIGDTGFDGGRPYDVVRRHGDLRLAILPVGAYEPRWFMSPQHQNPAEAMEGFLRCGAEAAIGHHWGTFQLTNEAREAPVEALAEALAARGVAAERFRALAAGEVWEPGGTP</sequence>
<protein>
    <submittedName>
        <fullName evidence="2">MBL fold metallo-hydrolase</fullName>
    </submittedName>
</protein>
<organism evidence="2 3">
    <name type="scientific">Seohaeicola nanhaiensis</name>
    <dbReference type="NCBI Taxonomy" id="1387282"/>
    <lineage>
        <taxon>Bacteria</taxon>
        <taxon>Pseudomonadati</taxon>
        <taxon>Pseudomonadota</taxon>
        <taxon>Alphaproteobacteria</taxon>
        <taxon>Rhodobacterales</taxon>
        <taxon>Roseobacteraceae</taxon>
        <taxon>Seohaeicola</taxon>
    </lineage>
</organism>
<evidence type="ECO:0000313" key="3">
    <source>
        <dbReference type="Proteomes" id="UP001595973"/>
    </source>
</evidence>
<reference evidence="3" key="1">
    <citation type="journal article" date="2019" name="Int. J. Syst. Evol. Microbiol.">
        <title>The Global Catalogue of Microorganisms (GCM) 10K type strain sequencing project: providing services to taxonomists for standard genome sequencing and annotation.</title>
        <authorList>
            <consortium name="The Broad Institute Genomics Platform"/>
            <consortium name="The Broad Institute Genome Sequencing Center for Infectious Disease"/>
            <person name="Wu L."/>
            <person name="Ma J."/>
        </authorList>
    </citation>
    <scope>NUCLEOTIDE SEQUENCE [LARGE SCALE GENOMIC DNA]</scope>
    <source>
        <strain evidence="3">CGMCC 4.7283</strain>
    </source>
</reference>
<dbReference type="PANTHER" id="PTHR15032">
    <property type="entry name" value="N-ACYL-PHOSPHATIDYLETHANOLAMINE-HYDROLYZING PHOSPHOLIPASE D"/>
    <property type="match status" value="1"/>
</dbReference>
<dbReference type="InterPro" id="IPR024884">
    <property type="entry name" value="NAPE-PLD"/>
</dbReference>
<dbReference type="PIRSF" id="PIRSF038896">
    <property type="entry name" value="NAPE-PLD"/>
    <property type="match status" value="1"/>
</dbReference>
<proteinExistence type="predicted"/>
<accession>A0ABV9KHV8</accession>